<evidence type="ECO:0000256" key="2">
    <source>
        <dbReference type="SAM" id="MobiDB-lite"/>
    </source>
</evidence>
<dbReference type="AlphaFoldDB" id="A0A328U615"/>
<organism evidence="4 5">
    <name type="scientific">Paenibacillus montanisoli</name>
    <dbReference type="NCBI Taxonomy" id="2081970"/>
    <lineage>
        <taxon>Bacteria</taxon>
        <taxon>Bacillati</taxon>
        <taxon>Bacillota</taxon>
        <taxon>Bacilli</taxon>
        <taxon>Bacillales</taxon>
        <taxon>Paenibacillaceae</taxon>
        <taxon>Paenibacillus</taxon>
    </lineage>
</organism>
<protein>
    <recommendedName>
        <fullName evidence="3">YhaN AAA domain-containing protein</fullName>
    </recommendedName>
</protein>
<feature type="coiled-coil region" evidence="1">
    <location>
        <begin position="800"/>
        <end position="834"/>
    </location>
</feature>
<dbReference type="InterPro" id="IPR027417">
    <property type="entry name" value="P-loop_NTPase"/>
</dbReference>
<dbReference type="EMBL" id="QLUW01000001">
    <property type="protein sequence ID" value="RAP78009.1"/>
    <property type="molecule type" value="Genomic_DNA"/>
</dbReference>
<dbReference type="OrthoDB" id="9764467at2"/>
<sequence>MKLNGLQVEGFGKLSGLECRLDAPVTVIFGSNEAGKSTLLAFIRAMLYGFANKGNPAERLEPVNGGRHGGRLFFEDQSGHFVLERYSSASGKVNVRRIDAGGGPVNDRMETLSQAMWERQFLGGIGERLFRELFAISLSELQAIGMLEGDELGKQLYHAGWNGGSAIAKTEKLLSGQLDLLFRPRGSTQQMNKLLKTLEEIEAQLRQAEDGITAFNELSIALADLEAEQSEADAGLPELRDKADLLRRALQLREAWLSREALMREQETLVATPKLAADARVKMEALVDEAERLRADRQLTSDAADHHSRLLTELVYNDELIACAAEIESLLLSAEHIDASRQHSAELAAELLEHEEAVERLLHRISPGWTERELRDLPLGVADREAVRAFRSSLQDGAKASSAAQAELRAASQQAAEAAAQLAELDSADRRGPTAFGAAGEFELLPDSVESLRLSMRQLEEVWHELELAKLRVLQEAEATVRGREEASPLRARDGVYWAAVGVAAAGAAALAAAGEHVAAAVAGAAAAAFAVPALLRLAAKPGSAGARRRQAAPGAAAMARGSGRASRGRAGASHEADARAMAASAAAAVLADAEKRVAAAVRRLVREPEAALHALLAREAPPGPQQAELAAAYRQAAAAREGAGDAGPARLLARLRAAADARQDELRRRAGTAERRGELARRHARLRAQEEAARAAVDHAAEAADAIAARWREWLTECGLPPQLTPEGAAETLDLAEQALHRLQAHSRAAGKHARLQAEIAAFESAAEQLAAAFPAAAGRAHGDAFAAVSSLHAEAGRHMAASVRAAELQERLGEFEREAARQVQHISELEEKRQRWYLAAKADNELQWLAALQRSERLAVIESELYKLEAELAAGLTSGQREKLAAWYAACDDNQLAAMLQDCSRELERLEARRSELLELIGRKRQRLEQLLQSGDRARLIMEREQAAAALEQLIHRYAARSLGMTMIRRTKRIMEEQRQPGVLREASRLMNRLSEGRYMRISMPEGEQRIALETSDGRLVESKLLSRGTAEQLYLAMRLALGDEASAAHELPLLLDDPLVNFDLARQKAAIEVLSELAGRRQLVLFTCHDHMRDLALAGLPDAQLIHLT</sequence>
<keyword evidence="1" id="KW-0175">Coiled coil</keyword>
<evidence type="ECO:0000313" key="5">
    <source>
        <dbReference type="Proteomes" id="UP000249260"/>
    </source>
</evidence>
<keyword evidence="5" id="KW-1185">Reference proteome</keyword>
<dbReference type="PANTHER" id="PTHR41259:SF1">
    <property type="entry name" value="DOUBLE-STRAND BREAK REPAIR RAD50 ATPASE, PUTATIVE-RELATED"/>
    <property type="match status" value="1"/>
</dbReference>
<feature type="coiled-coil region" evidence="1">
    <location>
        <begin position="191"/>
        <end position="218"/>
    </location>
</feature>
<dbReference type="RefSeq" id="WP_112881133.1">
    <property type="nucleotide sequence ID" value="NZ_QLUW01000001.1"/>
</dbReference>
<dbReference type="Gene3D" id="3.40.50.300">
    <property type="entry name" value="P-loop containing nucleotide triphosphate hydrolases"/>
    <property type="match status" value="2"/>
</dbReference>
<evidence type="ECO:0000313" key="4">
    <source>
        <dbReference type="EMBL" id="RAP78009.1"/>
    </source>
</evidence>
<gene>
    <name evidence="4" type="ORF">DL346_06040</name>
</gene>
<dbReference type="SUPFAM" id="SSF52540">
    <property type="entry name" value="P-loop containing nucleoside triphosphate hydrolases"/>
    <property type="match status" value="1"/>
</dbReference>
<feature type="domain" description="YhaN AAA" evidence="3">
    <location>
        <begin position="1"/>
        <end position="208"/>
    </location>
</feature>
<feature type="coiled-coil region" evidence="1">
    <location>
        <begin position="401"/>
        <end position="428"/>
    </location>
</feature>
<dbReference type="InterPro" id="IPR038734">
    <property type="entry name" value="YhaN_AAA"/>
</dbReference>
<evidence type="ECO:0000259" key="3">
    <source>
        <dbReference type="Pfam" id="PF13514"/>
    </source>
</evidence>
<comment type="caution">
    <text evidence="4">The sequence shown here is derived from an EMBL/GenBank/DDBJ whole genome shotgun (WGS) entry which is preliminary data.</text>
</comment>
<accession>A0A328U615</accession>
<dbReference type="Proteomes" id="UP000249260">
    <property type="component" value="Unassembled WGS sequence"/>
</dbReference>
<evidence type="ECO:0000256" key="1">
    <source>
        <dbReference type="SAM" id="Coils"/>
    </source>
</evidence>
<dbReference type="PANTHER" id="PTHR41259">
    <property type="entry name" value="DOUBLE-STRAND BREAK REPAIR RAD50 ATPASE, PUTATIVE-RELATED"/>
    <property type="match status" value="1"/>
</dbReference>
<feature type="compositionally biased region" description="Low complexity" evidence="2">
    <location>
        <begin position="547"/>
        <end position="572"/>
    </location>
</feature>
<proteinExistence type="predicted"/>
<reference evidence="4 5" key="1">
    <citation type="submission" date="2018-06" db="EMBL/GenBank/DDBJ databases">
        <title>Paenibacillus montanisoli sp. nov., isolated from mountain area soil.</title>
        <authorList>
            <person name="Wu M."/>
        </authorList>
    </citation>
    <scope>NUCLEOTIDE SEQUENCE [LARGE SCALE GENOMIC DNA]</scope>
    <source>
        <strain evidence="4 5">RA17</strain>
    </source>
</reference>
<dbReference type="Pfam" id="PF13514">
    <property type="entry name" value="AAA_27"/>
    <property type="match status" value="1"/>
</dbReference>
<feature type="coiled-coil region" evidence="1">
    <location>
        <begin position="895"/>
        <end position="929"/>
    </location>
</feature>
<name>A0A328U615_9BACL</name>
<feature type="region of interest" description="Disordered" evidence="2">
    <location>
        <begin position="547"/>
        <end position="575"/>
    </location>
</feature>